<dbReference type="Proteomes" id="UP000013963">
    <property type="component" value="Chromosome"/>
</dbReference>
<feature type="transmembrane region" description="Helical" evidence="1">
    <location>
        <begin position="57"/>
        <end position="80"/>
    </location>
</feature>
<name>R4UEQ2_9MOLU</name>
<keyword evidence="1" id="KW-1133">Transmembrane helix</keyword>
<accession>R4UEQ2</accession>
<keyword evidence="1" id="KW-0812">Transmembrane</keyword>
<gene>
    <name evidence="2" type="ORF">SSYRP_v1c08140</name>
</gene>
<keyword evidence="3" id="KW-1185">Reference proteome</keyword>
<proteinExistence type="predicted"/>
<dbReference type="RefSeq" id="WP_016341046.1">
    <property type="nucleotide sequence ID" value="NC_021284.1"/>
</dbReference>
<dbReference type="STRING" id="1276229.SSYRP_v1c08140"/>
<keyword evidence="1" id="KW-0472">Membrane</keyword>
<dbReference type="EMBL" id="CP005078">
    <property type="protein sequence ID" value="AGM26404.1"/>
    <property type="molecule type" value="Genomic_DNA"/>
</dbReference>
<sequence length="81" mass="9524">MKPETLTYLLVFLFSVVVATILLLLWLFLRKKLAQSNQYYQKSNLNLDLWTYIKRNILIYAAFFFYVIAVTGLILLISSLN</sequence>
<evidence type="ECO:0000256" key="1">
    <source>
        <dbReference type="SAM" id="Phobius"/>
    </source>
</evidence>
<dbReference type="AlphaFoldDB" id="R4UEQ2"/>
<evidence type="ECO:0000313" key="2">
    <source>
        <dbReference type="EMBL" id="AGM26404.1"/>
    </source>
</evidence>
<evidence type="ECO:0000313" key="3">
    <source>
        <dbReference type="Proteomes" id="UP000013963"/>
    </source>
</evidence>
<dbReference type="PATRIC" id="fig|1276229.3.peg.808"/>
<feature type="transmembrane region" description="Helical" evidence="1">
    <location>
        <begin position="6"/>
        <end position="29"/>
    </location>
</feature>
<protein>
    <submittedName>
        <fullName evidence="2">Uncharacterized protein</fullName>
    </submittedName>
</protein>
<reference evidence="2 3" key="1">
    <citation type="journal article" date="2013" name="Genome Biol. Evol.">
        <title>Complete genomes of two dipteran-associated spiroplasmas provided insights into the origin, dynamics, and impacts of viral invasion in spiroplasma.</title>
        <authorList>
            <person name="Ku C."/>
            <person name="Lo W.S."/>
            <person name="Chen L.L."/>
            <person name="Kuo C.H."/>
        </authorList>
    </citation>
    <scope>NUCLEOTIDE SEQUENCE [LARGE SCALE GENOMIC DNA]</scope>
    <source>
        <strain evidence="2">EA-1</strain>
    </source>
</reference>
<dbReference type="OrthoDB" id="390265at2"/>
<organism evidence="2 3">
    <name type="scientific">Spiroplasma syrphidicola EA-1</name>
    <dbReference type="NCBI Taxonomy" id="1276229"/>
    <lineage>
        <taxon>Bacteria</taxon>
        <taxon>Bacillati</taxon>
        <taxon>Mycoplasmatota</taxon>
        <taxon>Mollicutes</taxon>
        <taxon>Entomoplasmatales</taxon>
        <taxon>Spiroplasmataceae</taxon>
        <taxon>Spiroplasma</taxon>
    </lineage>
</organism>
<dbReference type="KEGG" id="ssyr:SSYRP_v1c08140"/>
<dbReference type="HOGENOM" id="CLU_2572136_0_0_14"/>